<evidence type="ECO:0000313" key="4">
    <source>
        <dbReference type="Proteomes" id="UP000030645"/>
    </source>
</evidence>
<feature type="region of interest" description="Disordered" evidence="1">
    <location>
        <begin position="19"/>
        <end position="73"/>
    </location>
</feature>
<protein>
    <submittedName>
        <fullName evidence="3">Uncharacterized protein</fullName>
    </submittedName>
</protein>
<dbReference type="PANTHER" id="PTHR34683">
    <property type="entry name" value="EXPRESSED PROTEIN-RELATED"/>
    <property type="match status" value="1"/>
</dbReference>
<feature type="region of interest" description="Disordered" evidence="1">
    <location>
        <begin position="85"/>
        <end position="150"/>
    </location>
</feature>
<proteinExistence type="predicted"/>
<evidence type="ECO:0000313" key="3">
    <source>
        <dbReference type="EMBL" id="EXB81897.1"/>
    </source>
</evidence>
<feature type="chain" id="PRO_5004932672" evidence="2">
    <location>
        <begin position="21"/>
        <end position="262"/>
    </location>
</feature>
<organism evidence="3 4">
    <name type="scientific">Morus notabilis</name>
    <dbReference type="NCBI Taxonomy" id="981085"/>
    <lineage>
        <taxon>Eukaryota</taxon>
        <taxon>Viridiplantae</taxon>
        <taxon>Streptophyta</taxon>
        <taxon>Embryophyta</taxon>
        <taxon>Tracheophyta</taxon>
        <taxon>Spermatophyta</taxon>
        <taxon>Magnoliopsida</taxon>
        <taxon>eudicotyledons</taxon>
        <taxon>Gunneridae</taxon>
        <taxon>Pentapetalae</taxon>
        <taxon>rosids</taxon>
        <taxon>fabids</taxon>
        <taxon>Rosales</taxon>
        <taxon>Moraceae</taxon>
        <taxon>Moreae</taxon>
        <taxon>Morus</taxon>
    </lineage>
</organism>
<evidence type="ECO:0000256" key="1">
    <source>
        <dbReference type="SAM" id="MobiDB-lite"/>
    </source>
</evidence>
<feature type="signal peptide" evidence="2">
    <location>
        <begin position="1"/>
        <end position="20"/>
    </location>
</feature>
<dbReference type="Proteomes" id="UP000030645">
    <property type="component" value="Unassembled WGS sequence"/>
</dbReference>
<gene>
    <name evidence="3" type="ORF">L484_015373</name>
</gene>
<feature type="compositionally biased region" description="Polar residues" evidence="1">
    <location>
        <begin position="43"/>
        <end position="54"/>
    </location>
</feature>
<keyword evidence="2" id="KW-0732">Signal</keyword>
<sequence>MKGSGTLVASVLAASTVALGSSSSSAAGDRDVPLYPSSIVGFDSSSGRKGQTKTSSDKEKFAPRFDGLSRQPPTSVAALRPAFTGDLPNYTPRHPTGCHHSRRLYTSTPPGCHHRQTSRLALVPSSDFNPSPKPSPPINGFRNRNPPPATTNSDMSYIKMILFLSGALRPFIVHRLYVGDSHRELHDGFSQVDGLMSSIQSALLACGGETSSRHRQLSVVADTMPRGALPLSDVSAYIFPHNTTLAGFWVLLHRNLGRNLLK</sequence>
<dbReference type="AlphaFoldDB" id="W9RML9"/>
<name>W9RML9_9ROSA</name>
<evidence type="ECO:0000256" key="2">
    <source>
        <dbReference type="SAM" id="SignalP"/>
    </source>
</evidence>
<accession>W9RML9</accession>
<dbReference type="eggNOG" id="ENOG502S7NH">
    <property type="taxonomic scope" value="Eukaryota"/>
</dbReference>
<keyword evidence="4" id="KW-1185">Reference proteome</keyword>
<dbReference type="PANTHER" id="PTHR34683:SF3">
    <property type="entry name" value="CASP-LIKE PROTEIN"/>
    <property type="match status" value="1"/>
</dbReference>
<reference evidence="4" key="1">
    <citation type="submission" date="2013-01" db="EMBL/GenBank/DDBJ databases">
        <title>Draft Genome Sequence of a Mulberry Tree, Morus notabilis C.K. Schneid.</title>
        <authorList>
            <person name="He N."/>
            <person name="Zhao S."/>
        </authorList>
    </citation>
    <scope>NUCLEOTIDE SEQUENCE</scope>
</reference>
<dbReference type="EMBL" id="KE344854">
    <property type="protein sequence ID" value="EXB81897.1"/>
    <property type="molecule type" value="Genomic_DNA"/>
</dbReference>